<dbReference type="Pfam" id="PF10679">
    <property type="entry name" value="DUF2491"/>
    <property type="match status" value="1"/>
</dbReference>
<sequence length="210" mass="24341">MFGWFKKKEQQPQKPSSPEVLGLRLGGAIELDDLKFRLIEEYLTIEGAARTQLIKAVGEVELDGQTRLLRFYTDDDGYFQVLQNGKSDADVAEVKLVYFYETKPIDSDKQWEHWLASELVKPNKILDEQTFYKVWENERPVAMTEKTWFEDGSVSETDQFAMVYEREINPELFEGLQIIAEEKIENNQPQRSVVFSTSIDVSPTDFRVIG</sequence>
<name>A0ABT4YT73_9VIBR</name>
<dbReference type="InterPro" id="IPR019621">
    <property type="entry name" value="DUF2491"/>
</dbReference>
<protein>
    <submittedName>
        <fullName evidence="1">YjfK family protein</fullName>
    </submittedName>
</protein>
<dbReference type="Proteomes" id="UP001210678">
    <property type="component" value="Unassembled WGS sequence"/>
</dbReference>
<reference evidence="1 2" key="1">
    <citation type="submission" date="2023-01" db="EMBL/GenBank/DDBJ databases">
        <title>Vibrio sp. KJ40-1 sp.nov, isolated from marine algae.</title>
        <authorList>
            <person name="Butt M."/>
            <person name="Kim J.M.J."/>
            <person name="Jeon C.O.C."/>
        </authorList>
    </citation>
    <scope>NUCLEOTIDE SEQUENCE [LARGE SCALE GENOMIC DNA]</scope>
    <source>
        <strain evidence="1 2">KJ40-1</strain>
    </source>
</reference>
<gene>
    <name evidence="1" type="ORF">PGX00_14355</name>
</gene>
<comment type="caution">
    <text evidence="1">The sequence shown here is derived from an EMBL/GenBank/DDBJ whole genome shotgun (WGS) entry which is preliminary data.</text>
</comment>
<organism evidence="1 2">
    <name type="scientific">Vibrio algarum</name>
    <dbReference type="NCBI Taxonomy" id="3020714"/>
    <lineage>
        <taxon>Bacteria</taxon>
        <taxon>Pseudomonadati</taxon>
        <taxon>Pseudomonadota</taxon>
        <taxon>Gammaproteobacteria</taxon>
        <taxon>Vibrionales</taxon>
        <taxon>Vibrionaceae</taxon>
        <taxon>Vibrio</taxon>
    </lineage>
</organism>
<evidence type="ECO:0000313" key="2">
    <source>
        <dbReference type="Proteomes" id="UP001210678"/>
    </source>
</evidence>
<dbReference type="EMBL" id="JAQLOI010000001">
    <property type="protein sequence ID" value="MDB1124767.1"/>
    <property type="molecule type" value="Genomic_DNA"/>
</dbReference>
<accession>A0ABT4YT73</accession>
<proteinExistence type="predicted"/>
<dbReference type="RefSeq" id="WP_272137579.1">
    <property type="nucleotide sequence ID" value="NZ_JAQLOI010000001.1"/>
</dbReference>
<keyword evidence="2" id="KW-1185">Reference proteome</keyword>
<evidence type="ECO:0000313" key="1">
    <source>
        <dbReference type="EMBL" id="MDB1124767.1"/>
    </source>
</evidence>